<dbReference type="SUPFAM" id="SSF51735">
    <property type="entry name" value="NAD(P)-binding Rossmann-fold domains"/>
    <property type="match status" value="1"/>
</dbReference>
<gene>
    <name evidence="2" type="ORF">KSF_047740</name>
</gene>
<organism evidence="2 3">
    <name type="scientific">Reticulibacter mediterranei</name>
    <dbReference type="NCBI Taxonomy" id="2778369"/>
    <lineage>
        <taxon>Bacteria</taxon>
        <taxon>Bacillati</taxon>
        <taxon>Chloroflexota</taxon>
        <taxon>Ktedonobacteria</taxon>
        <taxon>Ktedonobacterales</taxon>
        <taxon>Reticulibacteraceae</taxon>
        <taxon>Reticulibacter</taxon>
    </lineage>
</organism>
<protein>
    <submittedName>
        <fullName evidence="2">NAD-dependent epimerase</fullName>
    </submittedName>
</protein>
<dbReference type="InterPro" id="IPR036291">
    <property type="entry name" value="NAD(P)-bd_dom_sf"/>
</dbReference>
<dbReference type="EMBL" id="BNJK01000001">
    <property type="protein sequence ID" value="GHO94726.1"/>
    <property type="molecule type" value="Genomic_DNA"/>
</dbReference>
<accession>A0A8J3IR57</accession>
<dbReference type="PANTHER" id="PTHR43245">
    <property type="entry name" value="BIFUNCTIONAL POLYMYXIN RESISTANCE PROTEIN ARNA"/>
    <property type="match status" value="1"/>
</dbReference>
<evidence type="ECO:0000313" key="3">
    <source>
        <dbReference type="Proteomes" id="UP000597444"/>
    </source>
</evidence>
<dbReference type="PANTHER" id="PTHR43245:SF55">
    <property type="entry name" value="NAD(P)-BINDING DOMAIN-CONTAINING PROTEIN"/>
    <property type="match status" value="1"/>
</dbReference>
<reference evidence="2" key="1">
    <citation type="submission" date="2020-10" db="EMBL/GenBank/DDBJ databases">
        <title>Taxonomic study of unclassified bacteria belonging to the class Ktedonobacteria.</title>
        <authorList>
            <person name="Yabe S."/>
            <person name="Wang C.M."/>
            <person name="Zheng Y."/>
            <person name="Sakai Y."/>
            <person name="Cavaletti L."/>
            <person name="Monciardini P."/>
            <person name="Donadio S."/>
        </authorList>
    </citation>
    <scope>NUCLEOTIDE SEQUENCE</scope>
    <source>
        <strain evidence="2">ID150040</strain>
    </source>
</reference>
<keyword evidence="3" id="KW-1185">Reference proteome</keyword>
<dbReference type="Proteomes" id="UP000597444">
    <property type="component" value="Unassembled WGS sequence"/>
</dbReference>
<proteinExistence type="predicted"/>
<name>A0A8J3IR57_9CHLR</name>
<evidence type="ECO:0000259" key="1">
    <source>
        <dbReference type="Pfam" id="PF01370"/>
    </source>
</evidence>
<sequence length="294" mass="33502">MYKNIYTIPMTPSLNMCYYLDMRASNIFWEAYLKKTVLITGAGGLIGSLLRESLANEYQIRSLAHHPIEGVETVVADIRDMDAMVAACRGVDSIVHMAASASFLSPWEDVLQNNIIGTYTVYEAAQRAGVKQVIFASSNHAVGTYDLENAPDIYLTGQPYLDHKVPVKPDSFYGVSKCFGEDLGRYYADHHNLHVICLRIGMINKVDHVREGWRHESFERLCSIWLSHRDMVQLIEKSLQADHITYDIFYGISNNPHHFYDLEHAREIIGYEPQDSIDERLAQLREGTWTPPES</sequence>
<dbReference type="InterPro" id="IPR001509">
    <property type="entry name" value="Epimerase_deHydtase"/>
</dbReference>
<dbReference type="AlphaFoldDB" id="A0A8J3IR57"/>
<dbReference type="Gene3D" id="3.40.50.720">
    <property type="entry name" value="NAD(P)-binding Rossmann-like Domain"/>
    <property type="match status" value="1"/>
</dbReference>
<feature type="domain" description="NAD-dependent epimerase/dehydratase" evidence="1">
    <location>
        <begin position="37"/>
        <end position="200"/>
    </location>
</feature>
<comment type="caution">
    <text evidence="2">The sequence shown here is derived from an EMBL/GenBank/DDBJ whole genome shotgun (WGS) entry which is preliminary data.</text>
</comment>
<dbReference type="CDD" id="cd08946">
    <property type="entry name" value="SDR_e"/>
    <property type="match status" value="1"/>
</dbReference>
<evidence type="ECO:0000313" key="2">
    <source>
        <dbReference type="EMBL" id="GHO94726.1"/>
    </source>
</evidence>
<dbReference type="Pfam" id="PF01370">
    <property type="entry name" value="Epimerase"/>
    <property type="match status" value="1"/>
</dbReference>
<dbReference type="InterPro" id="IPR050177">
    <property type="entry name" value="Lipid_A_modif_metabolic_enz"/>
</dbReference>